<proteinExistence type="predicted"/>
<dbReference type="EMBL" id="JAPDRQ010000126">
    <property type="protein sequence ID" value="KAJ9654264.1"/>
    <property type="molecule type" value="Genomic_DNA"/>
</dbReference>
<keyword evidence="2" id="KW-1185">Reference proteome</keyword>
<comment type="caution">
    <text evidence="1">The sequence shown here is derived from an EMBL/GenBank/DDBJ whole genome shotgun (WGS) entry which is preliminary data.</text>
</comment>
<evidence type="ECO:0000313" key="2">
    <source>
        <dbReference type="Proteomes" id="UP001172386"/>
    </source>
</evidence>
<evidence type="ECO:0000313" key="1">
    <source>
        <dbReference type="EMBL" id="KAJ9654264.1"/>
    </source>
</evidence>
<sequence length="519" mass="56467">MEPSRREKEASSEVHDSTYNEGEKHGNSTPAFSPKQTLDRYIGFIPTIAFGANLQCSWESVAVSFQAALLNGGPTSMVWGMLIAWIGSLAMSASLAEMASMNPTVGAQYRWTSMFAPGGSNRAFWGLVQGWITVLAWIATCAQPAFFIATLSQGIVILNHENFVFEKWHGTFMAWAVLAIPVCINIFARKVLPTVEVVGAITHVSFFIVFVVTLCVLAPRSSSEFVFATNIFGLSGWQNQTVQWCIGLLSAAFPIGGFDGVLHMSDEVKDAPTKIPLAMIYSVLINGAMAFSFIIVILFCLGDFETALSTPTGYPIMQVVYGATGSKAATSVFTVFIVFNALISMFSSLASVSRLTWAFAKDNGLPFSRFFGAVHPTLRIPLNALTLVAVCIALLQLLNIGSSSAFYAIVSLSTIGLYLSYLLPILFILLAKIRGDHIAYGPFKLGRITGIATNVFSVVYCLFVLIWLPFPPYMPVTGENMNYAGPILGAVLLFALIDWFVSGKRRFIVPAESAVHRDH</sequence>
<gene>
    <name evidence="1" type="ORF">H2198_006664</name>
</gene>
<accession>A0ACC3A2C5</accession>
<protein>
    <submittedName>
        <fullName evidence="1">Uncharacterized protein</fullName>
    </submittedName>
</protein>
<dbReference type="Proteomes" id="UP001172386">
    <property type="component" value="Unassembled WGS sequence"/>
</dbReference>
<organism evidence="1 2">
    <name type="scientific">Neophaeococcomyces mojaviensis</name>
    <dbReference type="NCBI Taxonomy" id="3383035"/>
    <lineage>
        <taxon>Eukaryota</taxon>
        <taxon>Fungi</taxon>
        <taxon>Dikarya</taxon>
        <taxon>Ascomycota</taxon>
        <taxon>Pezizomycotina</taxon>
        <taxon>Eurotiomycetes</taxon>
        <taxon>Chaetothyriomycetidae</taxon>
        <taxon>Chaetothyriales</taxon>
        <taxon>Chaetothyriales incertae sedis</taxon>
        <taxon>Neophaeococcomyces</taxon>
    </lineage>
</organism>
<name>A0ACC3A2C5_9EURO</name>
<reference evidence="1" key="1">
    <citation type="submission" date="2022-10" db="EMBL/GenBank/DDBJ databases">
        <title>Culturing micro-colonial fungi from biological soil crusts in the Mojave desert and describing Neophaeococcomyces mojavensis, and introducing the new genera and species Taxawa tesnikishii.</title>
        <authorList>
            <person name="Kurbessoian T."/>
            <person name="Stajich J.E."/>
        </authorList>
    </citation>
    <scope>NUCLEOTIDE SEQUENCE</scope>
    <source>
        <strain evidence="1">JES_112</strain>
    </source>
</reference>